<evidence type="ECO:0000313" key="3">
    <source>
        <dbReference type="Proteomes" id="UP000325516"/>
    </source>
</evidence>
<dbReference type="PANTHER" id="PTHR33164:SF99">
    <property type="entry name" value="MARR FAMILY REGULATORY PROTEIN"/>
    <property type="match status" value="1"/>
</dbReference>
<dbReference type="Proteomes" id="UP000325516">
    <property type="component" value="Chromosome"/>
</dbReference>
<evidence type="ECO:0000259" key="1">
    <source>
        <dbReference type="PROSITE" id="PS50995"/>
    </source>
</evidence>
<name>A0A5J6L8Q2_9MICO</name>
<dbReference type="InterPro" id="IPR039422">
    <property type="entry name" value="MarR/SlyA-like"/>
</dbReference>
<dbReference type="SMART" id="SM00347">
    <property type="entry name" value="HTH_MARR"/>
    <property type="match status" value="1"/>
</dbReference>
<gene>
    <name evidence="2" type="ORF">F6J85_17465</name>
</gene>
<evidence type="ECO:0000313" key="2">
    <source>
        <dbReference type="EMBL" id="QEW04692.1"/>
    </source>
</evidence>
<organism evidence="2 3">
    <name type="scientific">Microbacterium lushaniae</name>
    <dbReference type="NCBI Taxonomy" id="2614639"/>
    <lineage>
        <taxon>Bacteria</taxon>
        <taxon>Bacillati</taxon>
        <taxon>Actinomycetota</taxon>
        <taxon>Actinomycetes</taxon>
        <taxon>Micrococcales</taxon>
        <taxon>Microbacteriaceae</taxon>
        <taxon>Microbacterium</taxon>
    </lineage>
</organism>
<dbReference type="Pfam" id="PF12802">
    <property type="entry name" value="MarR_2"/>
    <property type="match status" value="1"/>
</dbReference>
<dbReference type="SUPFAM" id="SSF46785">
    <property type="entry name" value="Winged helix' DNA-binding domain"/>
    <property type="match status" value="1"/>
</dbReference>
<dbReference type="InterPro" id="IPR036390">
    <property type="entry name" value="WH_DNA-bd_sf"/>
</dbReference>
<dbReference type="AlphaFoldDB" id="A0A5J6L8Q2"/>
<reference evidence="3" key="1">
    <citation type="submission" date="2019-09" db="EMBL/GenBank/DDBJ databases">
        <title>Mumia zhuanghuii sp. nov. isolated from the intestinal contents of plateau pika (Ochotona curzoniae) in the Qinghai-Tibet plateau of China.</title>
        <authorList>
            <person name="Tian Z."/>
        </authorList>
    </citation>
    <scope>NUCLEOTIDE SEQUENCE [LARGE SCALE GENOMIC DNA]</scope>
    <source>
        <strain evidence="3">L-031</strain>
    </source>
</reference>
<proteinExistence type="predicted"/>
<dbReference type="EMBL" id="CP044232">
    <property type="protein sequence ID" value="QEW04692.1"/>
    <property type="molecule type" value="Genomic_DNA"/>
</dbReference>
<dbReference type="GO" id="GO:0003700">
    <property type="term" value="F:DNA-binding transcription factor activity"/>
    <property type="evidence" value="ECO:0007669"/>
    <property type="project" value="InterPro"/>
</dbReference>
<dbReference type="InterPro" id="IPR036388">
    <property type="entry name" value="WH-like_DNA-bd_sf"/>
</dbReference>
<protein>
    <submittedName>
        <fullName evidence="2">Winged helix-turn-helix transcriptional regulator</fullName>
    </submittedName>
</protein>
<dbReference type="InterPro" id="IPR000835">
    <property type="entry name" value="HTH_MarR-typ"/>
</dbReference>
<dbReference type="KEGG" id="mlz:F6J85_17465"/>
<keyword evidence="3" id="KW-1185">Reference proteome</keyword>
<dbReference type="GO" id="GO:0006950">
    <property type="term" value="P:response to stress"/>
    <property type="evidence" value="ECO:0007669"/>
    <property type="project" value="TreeGrafter"/>
</dbReference>
<dbReference type="PANTHER" id="PTHR33164">
    <property type="entry name" value="TRANSCRIPTIONAL REGULATOR, MARR FAMILY"/>
    <property type="match status" value="1"/>
</dbReference>
<feature type="domain" description="HTH marR-type" evidence="1">
    <location>
        <begin position="7"/>
        <end position="146"/>
    </location>
</feature>
<dbReference type="PROSITE" id="PS50995">
    <property type="entry name" value="HTH_MARR_2"/>
    <property type="match status" value="1"/>
</dbReference>
<sequence>MPAALRPDDLAKGLAQIFVAIGPVYRKAARVVESSEAASGMSVGVRAVLDHLYREGERTVPQIAESLELSRQYIQRMVNDASGDDFVELVANPAHRRSSLVRLTGDGRTAIERVVAREHEVMARIGGTLTATDIEATLRVLRHMHTALDELTG</sequence>
<dbReference type="RefSeq" id="WP_150927024.1">
    <property type="nucleotide sequence ID" value="NZ_CP044232.1"/>
</dbReference>
<dbReference type="Gene3D" id="1.10.10.10">
    <property type="entry name" value="Winged helix-like DNA-binding domain superfamily/Winged helix DNA-binding domain"/>
    <property type="match status" value="1"/>
</dbReference>
<accession>A0A5J6L8Q2</accession>